<gene>
    <name evidence="1" type="ORF">IAC42_07465</name>
</gene>
<dbReference type="EMBL" id="JADIMU010000049">
    <property type="protein sequence ID" value="MBO8443576.1"/>
    <property type="molecule type" value="Genomic_DNA"/>
</dbReference>
<evidence type="ECO:0000313" key="1">
    <source>
        <dbReference type="EMBL" id="MBO8443576.1"/>
    </source>
</evidence>
<dbReference type="InterPro" id="IPR007460">
    <property type="entry name" value="BrnT_toxin"/>
</dbReference>
<comment type="caution">
    <text evidence="1">The sequence shown here is derived from an EMBL/GenBank/DDBJ whole genome shotgun (WGS) entry which is preliminary data.</text>
</comment>
<reference evidence="1" key="2">
    <citation type="journal article" date="2021" name="PeerJ">
        <title>Extensive microbial diversity within the chicken gut microbiome revealed by metagenomics and culture.</title>
        <authorList>
            <person name="Gilroy R."/>
            <person name="Ravi A."/>
            <person name="Getino M."/>
            <person name="Pursley I."/>
            <person name="Horton D.L."/>
            <person name="Alikhan N.F."/>
            <person name="Baker D."/>
            <person name="Gharbi K."/>
            <person name="Hall N."/>
            <person name="Watson M."/>
            <person name="Adriaenssens E.M."/>
            <person name="Foster-Nyarko E."/>
            <person name="Jarju S."/>
            <person name="Secka A."/>
            <person name="Antonio M."/>
            <person name="Oren A."/>
            <person name="Chaudhuri R.R."/>
            <person name="La Ragione R."/>
            <person name="Hildebrand F."/>
            <person name="Pallen M.J."/>
        </authorList>
    </citation>
    <scope>NUCLEOTIDE SEQUENCE</scope>
    <source>
        <strain evidence="1">11167</strain>
    </source>
</reference>
<proteinExistence type="predicted"/>
<accession>A0A9D9EBM5</accession>
<name>A0A9D9EBM5_9SPIR</name>
<dbReference type="Gene3D" id="3.10.450.530">
    <property type="entry name" value="Ribonuclease toxin, BrnT, of type II toxin-antitoxin system"/>
    <property type="match status" value="1"/>
</dbReference>
<dbReference type="InterPro" id="IPR038573">
    <property type="entry name" value="BrnT_sf"/>
</dbReference>
<protein>
    <submittedName>
        <fullName evidence="1">BrnT family toxin</fullName>
    </submittedName>
</protein>
<reference evidence="1" key="1">
    <citation type="submission" date="2020-10" db="EMBL/GenBank/DDBJ databases">
        <authorList>
            <person name="Gilroy R."/>
        </authorList>
    </citation>
    <scope>NUCLEOTIDE SEQUENCE</scope>
    <source>
        <strain evidence="1">11167</strain>
    </source>
</reference>
<organism evidence="1 2">
    <name type="scientific">Candidatus Aphodenecus pullistercoris</name>
    <dbReference type="NCBI Taxonomy" id="2840669"/>
    <lineage>
        <taxon>Bacteria</taxon>
        <taxon>Pseudomonadati</taxon>
        <taxon>Spirochaetota</taxon>
        <taxon>Spirochaetia</taxon>
        <taxon>Spirochaetales</taxon>
        <taxon>Candidatus Aphodenecus</taxon>
    </lineage>
</organism>
<sequence length="103" mass="12119">MGKTVIKGNFEWDEDKNKANISKHGISFEEILPMFDDPLFWEQYDESHSDEDETRYFGTAKIDGVVVLVSSYVDRGRTRIISARVSTKEEQRKYENWCKQVYS</sequence>
<dbReference type="AlphaFoldDB" id="A0A9D9EBM5"/>
<evidence type="ECO:0000313" key="2">
    <source>
        <dbReference type="Proteomes" id="UP000823633"/>
    </source>
</evidence>
<dbReference type="Pfam" id="PF04365">
    <property type="entry name" value="BrnT_toxin"/>
    <property type="match status" value="1"/>
</dbReference>
<dbReference type="Proteomes" id="UP000823633">
    <property type="component" value="Unassembled WGS sequence"/>
</dbReference>